<dbReference type="RefSeq" id="WP_216569191.1">
    <property type="nucleotide sequence ID" value="NZ_JAHLOQ010000014.1"/>
</dbReference>
<organism evidence="2 3">
    <name type="scientific">Intestinibacter bartlettii</name>
    <dbReference type="NCBI Taxonomy" id="261299"/>
    <lineage>
        <taxon>Bacteria</taxon>
        <taxon>Bacillati</taxon>
        <taxon>Bacillota</taxon>
        <taxon>Clostridia</taxon>
        <taxon>Peptostreptococcales</taxon>
        <taxon>Peptostreptococcaceae</taxon>
        <taxon>Intestinibacter</taxon>
    </lineage>
</organism>
<dbReference type="CDD" id="cd07034">
    <property type="entry name" value="TPP_PYR_PFOR_IOR-alpha_like"/>
    <property type="match status" value="1"/>
</dbReference>
<gene>
    <name evidence="2" type="ORF">KQI20_06395</name>
</gene>
<sequence>MRKFLTGNESIARGIYEAEVDVVCAYPHILKTELFKSIKKFKTDLQVEKSINEDANIQHAIRIANTGKKTLTFLTKINAEILNIGTKTEGGLVVILNDDTGMVSKDDINDNRETAKLSNLLIMEPGSSRDTKNMLLKAFEISKQYKMPVILRMTTRVGCSSGIVICDEPKICKTHQLEMSIKDKLEVCRNISEFDDFNKSEYNSKKVGFICSGICTFYTKEVLGDTVSYLDLKVISPMPDEKIIEFASSVDKLYVVEENNPYIENYLKELGIDCIGRDLFNVEGELSPGEIRKAIFGKHLEHVKSEDELVMSQEPFIDLEYILSLYNI</sequence>
<comment type="caution">
    <text evidence="2">The sequence shown here is derived from an EMBL/GenBank/DDBJ whole genome shotgun (WGS) entry which is preliminary data.</text>
</comment>
<accession>A0ABS6DXC6</accession>
<name>A0ABS6DXC6_9FIRM</name>
<protein>
    <submittedName>
        <fullName evidence="2">Uncharacterized protein</fullName>
    </submittedName>
</protein>
<keyword evidence="3" id="KW-1185">Reference proteome</keyword>
<evidence type="ECO:0000313" key="2">
    <source>
        <dbReference type="EMBL" id="MBU5336063.1"/>
    </source>
</evidence>
<dbReference type="Proteomes" id="UP001196301">
    <property type="component" value="Unassembled WGS sequence"/>
</dbReference>
<dbReference type="EMBL" id="JAHLOQ010000014">
    <property type="protein sequence ID" value="MBU5336063.1"/>
    <property type="molecule type" value="Genomic_DNA"/>
</dbReference>
<evidence type="ECO:0000256" key="1">
    <source>
        <dbReference type="ARBA" id="ARBA00023002"/>
    </source>
</evidence>
<dbReference type="InterPro" id="IPR002880">
    <property type="entry name" value="Pyrv_Fd/Flavodoxin_OxRdtase_N"/>
</dbReference>
<proteinExistence type="predicted"/>
<keyword evidence="1" id="KW-0560">Oxidoreductase</keyword>
<evidence type="ECO:0000313" key="3">
    <source>
        <dbReference type="Proteomes" id="UP001196301"/>
    </source>
</evidence>
<reference evidence="2 3" key="1">
    <citation type="submission" date="2021-06" db="EMBL/GenBank/DDBJ databases">
        <authorList>
            <person name="Sun Q."/>
            <person name="Li D."/>
        </authorList>
    </citation>
    <scope>NUCLEOTIDE SEQUENCE [LARGE SCALE GENOMIC DNA]</scope>
    <source>
        <strain evidence="2 3">N19</strain>
    </source>
</reference>